<dbReference type="HOGENOM" id="CLU_3014328_0_0_1"/>
<dbReference type="InParanoid" id="H0EPI9"/>
<sequence>MTKKGYMGLGYDTVKEGDIVAVVMGGEVPYVHGIMDGEVMKGVENGEFEKKRIRIK</sequence>
<evidence type="ECO:0000313" key="2">
    <source>
        <dbReference type="Proteomes" id="UP000005446"/>
    </source>
</evidence>
<dbReference type="Proteomes" id="UP000005446">
    <property type="component" value="Unassembled WGS sequence"/>
</dbReference>
<comment type="caution">
    <text evidence="1">The sequence shown here is derived from an EMBL/GenBank/DDBJ whole genome shotgun (WGS) entry which is preliminary data.</text>
</comment>
<keyword evidence="2" id="KW-1185">Reference proteome</keyword>
<dbReference type="OrthoDB" id="2157530at2759"/>
<reference evidence="1 2" key="1">
    <citation type="journal article" date="2012" name="Eukaryot. Cell">
        <title>Genome sequence of the fungus Glarea lozoyensis: the first genome sequence of a species from the Helotiaceae family.</title>
        <authorList>
            <person name="Youssar L."/>
            <person name="Gruening B.A."/>
            <person name="Erxleben A."/>
            <person name="Guenther S."/>
            <person name="Huettel W."/>
        </authorList>
    </citation>
    <scope>NUCLEOTIDE SEQUENCE [LARGE SCALE GENOMIC DNA]</scope>
    <source>
        <strain evidence="2">ATCC 74030 / MF5533</strain>
    </source>
</reference>
<name>H0EPI9_GLAL7</name>
<organism evidence="1 2">
    <name type="scientific">Glarea lozoyensis (strain ATCC 74030 / MF5533)</name>
    <dbReference type="NCBI Taxonomy" id="1104152"/>
    <lineage>
        <taxon>Eukaryota</taxon>
        <taxon>Fungi</taxon>
        <taxon>Dikarya</taxon>
        <taxon>Ascomycota</taxon>
        <taxon>Pezizomycotina</taxon>
        <taxon>Leotiomycetes</taxon>
        <taxon>Helotiales</taxon>
        <taxon>Helotiaceae</taxon>
        <taxon>Glarea</taxon>
    </lineage>
</organism>
<accession>H0EPI9</accession>
<protein>
    <submittedName>
        <fullName evidence="1">Uncharacterized protein</fullName>
    </submittedName>
</protein>
<dbReference type="AlphaFoldDB" id="H0EPI9"/>
<evidence type="ECO:0000313" key="1">
    <source>
        <dbReference type="EMBL" id="EHK99557.1"/>
    </source>
</evidence>
<proteinExistence type="predicted"/>
<gene>
    <name evidence="1" type="ORF">M7I_4570</name>
</gene>
<dbReference type="EMBL" id="AGUE01000112">
    <property type="protein sequence ID" value="EHK99557.1"/>
    <property type="molecule type" value="Genomic_DNA"/>
</dbReference>